<gene>
    <name evidence="7" type="primary">ybeY</name>
    <name evidence="8" type="ORF">A2V71_00020</name>
</gene>
<dbReference type="HAMAP" id="MF_00009">
    <property type="entry name" value="Endoribonucl_YbeY"/>
    <property type="match status" value="1"/>
</dbReference>
<evidence type="ECO:0000313" key="8">
    <source>
        <dbReference type="EMBL" id="OGD55994.1"/>
    </source>
</evidence>
<comment type="subcellular location">
    <subcellularLocation>
        <location evidence="7">Cytoplasm</location>
    </subcellularLocation>
</comment>
<dbReference type="InterPro" id="IPR023091">
    <property type="entry name" value="MetalPrtase_cat_dom_sf_prd"/>
</dbReference>
<dbReference type="NCBIfam" id="TIGR00043">
    <property type="entry name" value="rRNA maturation RNase YbeY"/>
    <property type="match status" value="1"/>
</dbReference>
<feature type="binding site" evidence="7">
    <location>
        <position position="115"/>
    </location>
    <ligand>
        <name>Zn(2+)</name>
        <dbReference type="ChEBI" id="CHEBI:29105"/>
        <note>catalytic</note>
    </ligand>
</feature>
<evidence type="ECO:0000256" key="5">
    <source>
        <dbReference type="ARBA" id="ARBA00022801"/>
    </source>
</evidence>
<evidence type="ECO:0000256" key="4">
    <source>
        <dbReference type="ARBA" id="ARBA00022759"/>
    </source>
</evidence>
<comment type="function">
    <text evidence="7">Single strand-specific metallo-endoribonuclease involved in late-stage 70S ribosome quality control and in maturation of the 3' terminus of the 16S rRNA.</text>
</comment>
<feature type="binding site" evidence="7">
    <location>
        <position position="105"/>
    </location>
    <ligand>
        <name>Zn(2+)</name>
        <dbReference type="ChEBI" id="CHEBI:29105"/>
        <note>catalytic</note>
    </ligand>
</feature>
<dbReference type="GO" id="GO:0004222">
    <property type="term" value="F:metalloendopeptidase activity"/>
    <property type="evidence" value="ECO:0007669"/>
    <property type="project" value="InterPro"/>
</dbReference>
<evidence type="ECO:0000256" key="2">
    <source>
        <dbReference type="ARBA" id="ARBA00022722"/>
    </source>
</evidence>
<keyword evidence="4 7" id="KW-0255">Endonuclease</keyword>
<comment type="caution">
    <text evidence="8">The sequence shown here is derived from an EMBL/GenBank/DDBJ whole genome shotgun (WGS) entry which is preliminary data.</text>
</comment>
<organism evidence="8 9">
    <name type="scientific">Candidatus Berkelbacteria bacterium RBG_13_40_8</name>
    <dbReference type="NCBI Taxonomy" id="1797467"/>
    <lineage>
        <taxon>Bacteria</taxon>
        <taxon>Candidatus Berkelbacteria</taxon>
    </lineage>
</organism>
<dbReference type="Proteomes" id="UP000178764">
    <property type="component" value="Unassembled WGS sequence"/>
</dbReference>
<dbReference type="PANTHER" id="PTHR46986:SF1">
    <property type="entry name" value="ENDORIBONUCLEASE YBEY, CHLOROPLASTIC"/>
    <property type="match status" value="1"/>
</dbReference>
<reference evidence="8 9" key="1">
    <citation type="journal article" date="2016" name="Nat. Commun.">
        <title>Thousands of microbial genomes shed light on interconnected biogeochemical processes in an aquifer system.</title>
        <authorList>
            <person name="Anantharaman K."/>
            <person name="Brown C.T."/>
            <person name="Hug L.A."/>
            <person name="Sharon I."/>
            <person name="Castelle C.J."/>
            <person name="Probst A.J."/>
            <person name="Thomas B.C."/>
            <person name="Singh A."/>
            <person name="Wilkins M.J."/>
            <person name="Karaoz U."/>
            <person name="Brodie E.L."/>
            <person name="Williams K.H."/>
            <person name="Hubbard S.S."/>
            <person name="Banfield J.F."/>
        </authorList>
    </citation>
    <scope>NUCLEOTIDE SEQUENCE [LARGE SCALE GENOMIC DNA]</scope>
</reference>
<keyword evidence="7" id="KW-0698">rRNA processing</keyword>
<dbReference type="SUPFAM" id="SSF55486">
    <property type="entry name" value="Metalloproteases ('zincins'), catalytic domain"/>
    <property type="match status" value="1"/>
</dbReference>
<dbReference type="EC" id="3.1.-.-" evidence="7"/>
<evidence type="ECO:0000256" key="1">
    <source>
        <dbReference type="ARBA" id="ARBA00010875"/>
    </source>
</evidence>
<dbReference type="GO" id="GO:0008270">
    <property type="term" value="F:zinc ion binding"/>
    <property type="evidence" value="ECO:0007669"/>
    <property type="project" value="UniProtKB-UniRule"/>
</dbReference>
<dbReference type="Gene3D" id="3.40.390.30">
    <property type="entry name" value="Metalloproteases ('zincins'), catalytic domain"/>
    <property type="match status" value="1"/>
</dbReference>
<dbReference type="EMBL" id="MEZT01000032">
    <property type="protein sequence ID" value="OGD55994.1"/>
    <property type="molecule type" value="Genomic_DNA"/>
</dbReference>
<evidence type="ECO:0000313" key="9">
    <source>
        <dbReference type="Proteomes" id="UP000178764"/>
    </source>
</evidence>
<dbReference type="GO" id="GO:0005737">
    <property type="term" value="C:cytoplasm"/>
    <property type="evidence" value="ECO:0007669"/>
    <property type="project" value="UniProtKB-SubCell"/>
</dbReference>
<keyword evidence="7" id="KW-0963">Cytoplasm</keyword>
<evidence type="ECO:0000256" key="6">
    <source>
        <dbReference type="ARBA" id="ARBA00022833"/>
    </source>
</evidence>
<sequence length="116" mass="13291">MKITIDIENNMNSTIPATKDIEAAILDILKDKGFDLNCEIDIKIVSKDEIQKLNREYRHIDKPTDVLSFPQFDRPPKKSDVPIALGDIVICPEMAQDDILFLIRHSTLHLLGYHHL</sequence>
<dbReference type="GO" id="GO:0006364">
    <property type="term" value="P:rRNA processing"/>
    <property type="evidence" value="ECO:0007669"/>
    <property type="project" value="UniProtKB-UniRule"/>
</dbReference>
<proteinExistence type="inferred from homology"/>
<keyword evidence="5 7" id="KW-0378">Hydrolase</keyword>
<keyword evidence="2 7" id="KW-0540">Nuclease</keyword>
<evidence type="ECO:0000256" key="7">
    <source>
        <dbReference type="HAMAP-Rule" id="MF_00009"/>
    </source>
</evidence>
<dbReference type="InterPro" id="IPR020549">
    <property type="entry name" value="YbeY_CS"/>
</dbReference>
<keyword evidence="6 7" id="KW-0862">Zinc</keyword>
<dbReference type="PROSITE" id="PS01306">
    <property type="entry name" value="UPF0054"/>
    <property type="match status" value="1"/>
</dbReference>
<accession>A0A1F5DLP8</accession>
<evidence type="ECO:0000256" key="3">
    <source>
        <dbReference type="ARBA" id="ARBA00022723"/>
    </source>
</evidence>
<dbReference type="AlphaFoldDB" id="A0A1F5DLP8"/>
<comment type="cofactor">
    <cofactor evidence="7">
        <name>Zn(2+)</name>
        <dbReference type="ChEBI" id="CHEBI:29105"/>
    </cofactor>
    <text evidence="7">Binds 1 zinc ion.</text>
</comment>
<keyword evidence="7" id="KW-0690">Ribosome biogenesis</keyword>
<name>A0A1F5DLP8_9BACT</name>
<dbReference type="InterPro" id="IPR002036">
    <property type="entry name" value="YbeY"/>
</dbReference>
<dbReference type="PANTHER" id="PTHR46986">
    <property type="entry name" value="ENDORIBONUCLEASE YBEY, CHLOROPLASTIC"/>
    <property type="match status" value="1"/>
</dbReference>
<keyword evidence="3 7" id="KW-0479">Metal-binding</keyword>
<feature type="binding site" evidence="7">
    <location>
        <position position="109"/>
    </location>
    <ligand>
        <name>Zn(2+)</name>
        <dbReference type="ChEBI" id="CHEBI:29105"/>
        <note>catalytic</note>
    </ligand>
</feature>
<protein>
    <recommendedName>
        <fullName evidence="7">Endoribonuclease YbeY</fullName>
        <ecNumber evidence="7">3.1.-.-</ecNumber>
    </recommendedName>
</protein>
<dbReference type="GO" id="GO:0004521">
    <property type="term" value="F:RNA endonuclease activity"/>
    <property type="evidence" value="ECO:0007669"/>
    <property type="project" value="UniProtKB-UniRule"/>
</dbReference>
<dbReference type="Pfam" id="PF02130">
    <property type="entry name" value="YbeY"/>
    <property type="match status" value="1"/>
</dbReference>
<comment type="similarity">
    <text evidence="1 7">Belongs to the endoribonuclease YbeY family.</text>
</comment>